<comment type="caution">
    <text evidence="2">The sequence shown here is derived from an EMBL/GenBank/DDBJ whole genome shotgun (WGS) entry which is preliminary data.</text>
</comment>
<dbReference type="Proteomes" id="UP001148838">
    <property type="component" value="Unassembled WGS sequence"/>
</dbReference>
<reference evidence="2 3" key="1">
    <citation type="journal article" date="2022" name="Allergy">
        <title>Genome assembly and annotation of Periplaneta americana reveal a comprehensive cockroach allergen profile.</title>
        <authorList>
            <person name="Wang L."/>
            <person name="Xiong Q."/>
            <person name="Saelim N."/>
            <person name="Wang L."/>
            <person name="Nong W."/>
            <person name="Wan A.T."/>
            <person name="Shi M."/>
            <person name="Liu X."/>
            <person name="Cao Q."/>
            <person name="Hui J.H.L."/>
            <person name="Sookrung N."/>
            <person name="Leung T.F."/>
            <person name="Tungtrongchitr A."/>
            <person name="Tsui S.K.W."/>
        </authorList>
    </citation>
    <scope>NUCLEOTIDE SEQUENCE [LARGE SCALE GENOMIC DNA]</scope>
    <source>
        <strain evidence="2">PWHHKU_190912</strain>
    </source>
</reference>
<accession>A0ABQ8SSJ1</accession>
<keyword evidence="3" id="KW-1185">Reference proteome</keyword>
<organism evidence="2 3">
    <name type="scientific">Periplaneta americana</name>
    <name type="common">American cockroach</name>
    <name type="synonym">Blatta americana</name>
    <dbReference type="NCBI Taxonomy" id="6978"/>
    <lineage>
        <taxon>Eukaryota</taxon>
        <taxon>Metazoa</taxon>
        <taxon>Ecdysozoa</taxon>
        <taxon>Arthropoda</taxon>
        <taxon>Hexapoda</taxon>
        <taxon>Insecta</taxon>
        <taxon>Pterygota</taxon>
        <taxon>Neoptera</taxon>
        <taxon>Polyneoptera</taxon>
        <taxon>Dictyoptera</taxon>
        <taxon>Blattodea</taxon>
        <taxon>Blattoidea</taxon>
        <taxon>Blattidae</taxon>
        <taxon>Blattinae</taxon>
        <taxon>Periplaneta</taxon>
    </lineage>
</organism>
<evidence type="ECO:0000313" key="2">
    <source>
        <dbReference type="EMBL" id="KAJ4436696.1"/>
    </source>
</evidence>
<proteinExistence type="predicted"/>
<feature type="compositionally biased region" description="Basic residues" evidence="1">
    <location>
        <begin position="172"/>
        <end position="185"/>
    </location>
</feature>
<gene>
    <name evidence="2" type="ORF">ANN_16828</name>
</gene>
<evidence type="ECO:0000256" key="1">
    <source>
        <dbReference type="SAM" id="MobiDB-lite"/>
    </source>
</evidence>
<sequence length="204" mass="23482">MAGLCEGGNEPSGSLKAICNKRVHRLKVDFTEFRFANLNNNNSRRAANFPAPSEPGNDLLAACRVDGQTRLCKPDRAWSGVTVEYGTTEQRDSHASKRCFETCRLTTKGRGPATATLAFIDDDNQRRETGLLGKGKQQRIKGERDDTNIENNKHLIKNMKIRRERKGERLKERKKGRKKKSKKETKRNNERKKERREKKERNKE</sequence>
<feature type="compositionally biased region" description="Basic and acidic residues" evidence="1">
    <location>
        <begin position="186"/>
        <end position="204"/>
    </location>
</feature>
<protein>
    <submittedName>
        <fullName evidence="2">Uncharacterized protein</fullName>
    </submittedName>
</protein>
<name>A0ABQ8SSJ1_PERAM</name>
<dbReference type="EMBL" id="JAJSOF020000021">
    <property type="protein sequence ID" value="KAJ4436696.1"/>
    <property type="molecule type" value="Genomic_DNA"/>
</dbReference>
<evidence type="ECO:0000313" key="3">
    <source>
        <dbReference type="Proteomes" id="UP001148838"/>
    </source>
</evidence>
<feature type="region of interest" description="Disordered" evidence="1">
    <location>
        <begin position="159"/>
        <end position="204"/>
    </location>
</feature>